<dbReference type="AlphaFoldDB" id="G4T5M1"/>
<proteinExistence type="predicted"/>
<reference evidence="1 2" key="1">
    <citation type="journal article" date="2011" name="PLoS Pathog.">
        <title>Endophytic Life Strategies Decoded by Genome and Transcriptome Analyses of the Mutualistic Root Symbiont Piriformospora indica.</title>
        <authorList>
            <person name="Zuccaro A."/>
            <person name="Lahrmann U."/>
            <person name="Guldener U."/>
            <person name="Langen G."/>
            <person name="Pfiffi S."/>
            <person name="Biedenkopf D."/>
            <person name="Wong P."/>
            <person name="Samans B."/>
            <person name="Grimm C."/>
            <person name="Basiewicz M."/>
            <person name="Murat C."/>
            <person name="Martin F."/>
            <person name="Kogel K.H."/>
        </authorList>
    </citation>
    <scope>NUCLEOTIDE SEQUENCE [LARGE SCALE GENOMIC DNA]</scope>
    <source>
        <strain evidence="1 2">DSM 11827</strain>
    </source>
</reference>
<comment type="caution">
    <text evidence="1">The sequence shown here is derived from an EMBL/GenBank/DDBJ whole genome shotgun (WGS) entry which is preliminary data.</text>
</comment>
<accession>G4T5M1</accession>
<evidence type="ECO:0000313" key="1">
    <source>
        <dbReference type="EMBL" id="CCA66603.1"/>
    </source>
</evidence>
<protein>
    <submittedName>
        <fullName evidence="1">Uncharacterized protein</fullName>
    </submittedName>
</protein>
<gene>
    <name evidence="1" type="ORF">PIIN_00286</name>
</gene>
<dbReference type="EMBL" id="CAFZ01000003">
    <property type="protein sequence ID" value="CCA66603.1"/>
    <property type="molecule type" value="Genomic_DNA"/>
</dbReference>
<organism evidence="1 2">
    <name type="scientific">Serendipita indica (strain DSM 11827)</name>
    <name type="common">Root endophyte fungus</name>
    <name type="synonym">Piriformospora indica</name>
    <dbReference type="NCBI Taxonomy" id="1109443"/>
    <lineage>
        <taxon>Eukaryota</taxon>
        <taxon>Fungi</taxon>
        <taxon>Dikarya</taxon>
        <taxon>Basidiomycota</taxon>
        <taxon>Agaricomycotina</taxon>
        <taxon>Agaricomycetes</taxon>
        <taxon>Sebacinales</taxon>
        <taxon>Serendipitaceae</taxon>
        <taxon>Serendipita</taxon>
    </lineage>
</organism>
<sequence>MDANFTNIYYDYARQRVMFDADAQVNDPVYAPQGYLQAFDVCPIPISMEWNLGPAESSMAQNAPASTPSLIYGPYHAVNSAAYPPALAQGNAAHAQRPTNIVQTVQLAASDHLAPSFGGPALVGQSTAAPTPSLLVPFKESNVPVFMNFPQPAPLLATPVRPTASCSPSSALAPSPVPATPQYTLTPSFSPHDSDLSIVPTPNLSQNSHLGDLAPDAVIVHAQLGERLRKPVSTSGDPTVADSMLFSSDVPKSVLFEPVAFAHWGTGCASIQPIVHLDSPPQVAPPEVPVVTGVASLAAVPDKGRLIDEGINEFCTKSFPENSALQAELGRIMVSPWHPNLPAGFPAVQRRTAISAGGPPSAKGVVIRQVFGTSADTCKLRSVASARCYLAPKIWAQVTATEHLPREGNR</sequence>
<evidence type="ECO:0000313" key="2">
    <source>
        <dbReference type="Proteomes" id="UP000007148"/>
    </source>
</evidence>
<dbReference type="Proteomes" id="UP000007148">
    <property type="component" value="Unassembled WGS sequence"/>
</dbReference>
<keyword evidence="2" id="KW-1185">Reference proteome</keyword>
<name>G4T5M1_SERID</name>
<dbReference type="HOGENOM" id="CLU_671053_0_0_1"/>
<dbReference type="InParanoid" id="G4T5M1"/>